<keyword evidence="2" id="KW-1277">Toxin-antitoxin system</keyword>
<dbReference type="PANTHER" id="PTHR34139">
    <property type="entry name" value="UPF0331 PROTEIN MJ0127"/>
    <property type="match status" value="1"/>
</dbReference>
<dbReference type="GO" id="GO:0004540">
    <property type="term" value="F:RNA nuclease activity"/>
    <property type="evidence" value="ECO:0007669"/>
    <property type="project" value="InterPro"/>
</dbReference>
<dbReference type="InterPro" id="IPR037038">
    <property type="entry name" value="HepT-like_sf"/>
</dbReference>
<evidence type="ECO:0000256" key="4">
    <source>
        <dbReference type="ARBA" id="ARBA00022741"/>
    </source>
</evidence>
<dbReference type="Gene3D" id="1.20.120.580">
    <property type="entry name" value="bsu32300-like"/>
    <property type="match status" value="1"/>
</dbReference>
<dbReference type="EMBL" id="JAACYR010000031">
    <property type="protein sequence ID" value="NDJ89689.1"/>
    <property type="molecule type" value="Genomic_DNA"/>
</dbReference>
<evidence type="ECO:0000256" key="1">
    <source>
        <dbReference type="ARBA" id="ARBA00022553"/>
    </source>
</evidence>
<name>A0A1B8SLI7_9MYCO</name>
<sequence>MDDRNAEQLLYIDATLAEMIQLASRGRQAYDSDIAVARACQYNIIRLAADLERLGEEWIAARPGIPWRLIKGMRNRIAHNYWTVDNDIVWAVVDQHARDLSTVLADEIEAARSQLNAQNDESGPG</sequence>
<keyword evidence="5" id="KW-0378">Hydrolase</keyword>
<keyword evidence="10" id="KW-1185">Reference proteome</keyword>
<dbReference type="Proteomes" id="UP000466523">
    <property type="component" value="Unassembled WGS sequence"/>
</dbReference>
<evidence type="ECO:0000313" key="12">
    <source>
        <dbReference type="Proteomes" id="UP000466523"/>
    </source>
</evidence>
<reference evidence="9 11" key="2">
    <citation type="submission" date="2017-02" db="EMBL/GenBank/DDBJ databases">
        <title>The new phylogeny of genus Mycobacterium.</title>
        <authorList>
            <person name="Tortoli E."/>
            <person name="Trovato A."/>
            <person name="Cirillo D.M."/>
        </authorList>
    </citation>
    <scope>NUCLEOTIDE SEQUENCE [LARGE SCALE GENOMIC DNA]</scope>
    <source>
        <strain evidence="9 11">DSM 45093</strain>
    </source>
</reference>
<evidence type="ECO:0000256" key="5">
    <source>
        <dbReference type="ARBA" id="ARBA00022801"/>
    </source>
</evidence>
<evidence type="ECO:0000256" key="2">
    <source>
        <dbReference type="ARBA" id="ARBA00022649"/>
    </source>
</evidence>
<dbReference type="Proteomes" id="UP000192713">
    <property type="component" value="Unassembled WGS sequence"/>
</dbReference>
<dbReference type="InterPro" id="IPR051813">
    <property type="entry name" value="HepT_RNase_toxin"/>
</dbReference>
<dbReference type="GO" id="GO:0110001">
    <property type="term" value="C:toxin-antitoxin complex"/>
    <property type="evidence" value="ECO:0007669"/>
    <property type="project" value="InterPro"/>
</dbReference>
<comment type="similarity">
    <text evidence="6">Belongs to the HepT RNase toxin family.</text>
</comment>
<reference evidence="8 10" key="1">
    <citation type="submission" date="2015-06" db="EMBL/GenBank/DDBJ databases">
        <title>Genome sequence of Mycobacterium kumamotonense strain Roo.</title>
        <authorList>
            <person name="Greninger A.L."/>
            <person name="Cunningham G."/>
            <person name="Miller S."/>
        </authorList>
    </citation>
    <scope>NUCLEOTIDE SEQUENCE [LARGE SCALE GENOMIC DNA]</scope>
    <source>
        <strain evidence="8 10">Roo</strain>
    </source>
</reference>
<keyword evidence="1" id="KW-0597">Phosphoprotein</keyword>
<evidence type="ECO:0000256" key="6">
    <source>
        <dbReference type="ARBA" id="ARBA00024207"/>
    </source>
</evidence>
<keyword evidence="3" id="KW-0540">Nuclease</keyword>
<dbReference type="PANTHER" id="PTHR34139:SF1">
    <property type="entry name" value="RNASE MJ1380-RELATED"/>
    <property type="match status" value="1"/>
</dbReference>
<gene>
    <name evidence="8" type="ORF">ACT18_01425</name>
    <name evidence="9" type="ORF">BST28_08465</name>
    <name evidence="7" type="ORF">GWR20_11045</name>
</gene>
<dbReference type="Pfam" id="PF01934">
    <property type="entry name" value="HepT-like"/>
    <property type="match status" value="1"/>
</dbReference>
<dbReference type="AlphaFoldDB" id="A0A1B8SLI7"/>
<dbReference type="PATRIC" id="fig|354243.3.peg.305"/>
<proteinExistence type="inferred from homology"/>
<comment type="caution">
    <text evidence="8">The sequence shown here is derived from an EMBL/GenBank/DDBJ whole genome shotgun (WGS) entry which is preliminary data.</text>
</comment>
<keyword evidence="4" id="KW-0547">Nucleotide-binding</keyword>
<accession>A0A1B8SLI7</accession>
<dbReference type="EMBL" id="MVHU01000009">
    <property type="protein sequence ID" value="ORA80783.1"/>
    <property type="molecule type" value="Genomic_DNA"/>
</dbReference>
<dbReference type="RefSeq" id="WP_019737667.1">
    <property type="nucleotide sequence ID" value="NZ_JAACYR010000031.1"/>
</dbReference>
<dbReference type="GO" id="GO:0000166">
    <property type="term" value="F:nucleotide binding"/>
    <property type="evidence" value="ECO:0007669"/>
    <property type="project" value="UniProtKB-KW"/>
</dbReference>
<reference evidence="7 12" key="3">
    <citation type="submission" date="2020-01" db="EMBL/GenBank/DDBJ databases">
        <authorList>
            <person name="Sanchez-Estrada R."/>
            <person name="Gonzalez-Y-Merchand J.A."/>
            <person name="Rivera-Gutierrez S."/>
        </authorList>
    </citation>
    <scope>NUCLEOTIDE SEQUENCE [LARGE SCALE GENOMIC DNA]</scope>
    <source>
        <strain evidence="7 12">CST 7247</strain>
    </source>
</reference>
<dbReference type="EMBL" id="LFOE01000001">
    <property type="protein sequence ID" value="OBY33605.1"/>
    <property type="molecule type" value="Genomic_DNA"/>
</dbReference>
<organism evidence="8 10">
    <name type="scientific">Mycolicibacter kumamotonensis</name>
    <dbReference type="NCBI Taxonomy" id="354243"/>
    <lineage>
        <taxon>Bacteria</taxon>
        <taxon>Bacillati</taxon>
        <taxon>Actinomycetota</taxon>
        <taxon>Actinomycetes</taxon>
        <taxon>Mycobacteriales</taxon>
        <taxon>Mycobacteriaceae</taxon>
        <taxon>Mycolicibacter</taxon>
    </lineage>
</organism>
<evidence type="ECO:0000313" key="7">
    <source>
        <dbReference type="EMBL" id="NDJ89689.1"/>
    </source>
</evidence>
<dbReference type="OrthoDB" id="159782at2"/>
<protein>
    <submittedName>
        <fullName evidence="7">DUF86 domain-containing protein</fullName>
    </submittedName>
</protein>
<evidence type="ECO:0000313" key="10">
    <source>
        <dbReference type="Proteomes" id="UP000092668"/>
    </source>
</evidence>
<evidence type="ECO:0000313" key="11">
    <source>
        <dbReference type="Proteomes" id="UP000192713"/>
    </source>
</evidence>
<dbReference type="InterPro" id="IPR008201">
    <property type="entry name" value="HepT-like"/>
</dbReference>
<dbReference type="GO" id="GO:0016787">
    <property type="term" value="F:hydrolase activity"/>
    <property type="evidence" value="ECO:0007669"/>
    <property type="project" value="UniProtKB-KW"/>
</dbReference>
<evidence type="ECO:0000313" key="9">
    <source>
        <dbReference type="EMBL" id="ORA80783.1"/>
    </source>
</evidence>
<dbReference type="STRING" id="354243.BST28_08465"/>
<dbReference type="Proteomes" id="UP000092668">
    <property type="component" value="Unassembled WGS sequence"/>
</dbReference>
<evidence type="ECO:0000313" key="8">
    <source>
        <dbReference type="EMBL" id="OBY33605.1"/>
    </source>
</evidence>
<evidence type="ECO:0000256" key="3">
    <source>
        <dbReference type="ARBA" id="ARBA00022722"/>
    </source>
</evidence>